<evidence type="ECO:0000313" key="2">
    <source>
        <dbReference type="Proteomes" id="UP001385848"/>
    </source>
</evidence>
<gene>
    <name evidence="1" type="ORF">AAC431_03260</name>
</gene>
<organism evidence="1 2">
    <name type="scientific">Lactobacillus jensenii</name>
    <dbReference type="NCBI Taxonomy" id="109790"/>
    <lineage>
        <taxon>Bacteria</taxon>
        <taxon>Bacillati</taxon>
        <taxon>Bacillota</taxon>
        <taxon>Bacilli</taxon>
        <taxon>Lactobacillales</taxon>
        <taxon>Lactobacillaceae</taxon>
        <taxon>Lactobacillus</taxon>
    </lineage>
</organism>
<comment type="caution">
    <text evidence="1">The sequence shown here is derived from an EMBL/GenBank/DDBJ whole genome shotgun (WGS) entry which is preliminary data.</text>
</comment>
<dbReference type="Proteomes" id="UP001385848">
    <property type="component" value="Unassembled WGS sequence"/>
</dbReference>
<proteinExistence type="predicted"/>
<accession>A0ABU9FJ22</accession>
<evidence type="ECO:0000313" key="1">
    <source>
        <dbReference type="EMBL" id="MEL0564943.1"/>
    </source>
</evidence>
<reference evidence="1 2" key="1">
    <citation type="submission" date="2024-04" db="EMBL/GenBank/DDBJ databases">
        <title>Three lactobacilli isolated from voided urine samples from females with type 2 diabetes.</title>
        <authorList>
            <person name="Kula A."/>
            <person name="Stegman N."/>
            <person name="Putonti C."/>
        </authorList>
    </citation>
    <scope>NUCLEOTIDE SEQUENCE [LARGE SCALE GENOMIC DNA]</scope>
    <source>
        <strain evidence="1 2">1855</strain>
    </source>
</reference>
<sequence length="210" mass="25296">MEFKPNKELINDFVRTNYKPQTISWNGDYHLDLTFDDNKQADIVFDKYDLEAASFPVSQQYKYSEEIIKDLNIFKSQVGKLYIQFDTYNDLEKSYQYFKFVMESNDNNFLEKFLQVFSSHLEIMFPTWDKSIAMVVDYWDIHIHDQHIDYTNVYLNDNNYYGIVCYPDRVELRYNANAYEDMNDVELTYSWEYLNKLGIPNLFRSDSDEA</sequence>
<name>A0ABU9FJ22_LACJE</name>
<protein>
    <submittedName>
        <fullName evidence="1">Uncharacterized protein</fullName>
    </submittedName>
</protein>
<dbReference type="RefSeq" id="WP_101850278.1">
    <property type="nucleotide sequence ID" value="NZ_CATOVC010000001.1"/>
</dbReference>
<dbReference type="EMBL" id="JBBVUL010000005">
    <property type="protein sequence ID" value="MEL0564943.1"/>
    <property type="molecule type" value="Genomic_DNA"/>
</dbReference>
<keyword evidence="2" id="KW-1185">Reference proteome</keyword>